<organism evidence="1">
    <name type="scientific">Uncultured archaeon GZfos26G2</name>
    <dbReference type="NCBI Taxonomy" id="3386331"/>
    <lineage>
        <taxon>Archaea</taxon>
        <taxon>Methanobacteriati</taxon>
        <taxon>Methanobacteriota</taxon>
        <taxon>Stenosarchaea group</taxon>
        <taxon>Methanomicrobia</taxon>
        <taxon>Candidatus Methanophagales</taxon>
        <taxon>Candidatus Methanophagaceae</taxon>
        <taxon>Candidatus Methanophaga</taxon>
    </lineage>
</organism>
<evidence type="ECO:0000313" key="1">
    <source>
        <dbReference type="EMBL" id="AAU82979.1"/>
    </source>
</evidence>
<name>Q64C98_UNCAG</name>
<sequence length="429" mass="48304">MQENGLPTQVSLKEDAYHYKYSLDGINDNLYTEWWYFNVYNEEIQFLVCYLLFDPGNLTGIGDAEVLAVVYNGMPLIGFTSTSVSNFTADYEKPNVTIGSNTLLALNDTTFVVNGSCYDIHQNIPIQWNLTYTMDVGSWFGAPEPMLVGHRPDDWMQWLSYMTGANVQGTITIGGIIYDMSGRGYHDHNWGEWLFDDPYWNWAQVSVPEENVSLILGDVIVPPARNIMMAFKYNGTTITFDEIDLSYTSYEFDPITSKLYPDAYHVTANSDEYRINVTINVIKNVPLVRSFPGALPDYVIYEEVSDYNITLFKAGELVYSLNHGGFSEYTTHVVHTIYGKVLNAEGALVTVTNTRTGMSKKSTVASGYYSVDGNFLDYLVNDTAPWVADGDIMYIEAVKNQNRGNTTLIVNMSVDKQQAADIILQPQPE</sequence>
<dbReference type="EMBL" id="AY714837">
    <property type="protein sequence ID" value="AAU82979.1"/>
    <property type="molecule type" value="Genomic_DNA"/>
</dbReference>
<reference evidence="1" key="1">
    <citation type="journal article" date="2004" name="Science">
        <title>Reverse methanogenesis: testing the hypothesis with environmental genomics.</title>
        <authorList>
            <person name="Hallam S.J."/>
            <person name="Putnam N."/>
            <person name="Preston C.M."/>
            <person name="Detter J.C."/>
            <person name="Rokhsar D."/>
            <person name="Richardson P.M."/>
            <person name="DeLong E.F."/>
        </authorList>
    </citation>
    <scope>NUCLEOTIDE SEQUENCE</scope>
</reference>
<accession>Q64C98</accession>
<gene>
    <name evidence="1" type="ORF">GZ24D9_23</name>
</gene>
<reference evidence="1" key="2">
    <citation type="submission" date="2004-08" db="EMBL/GenBank/DDBJ databases">
        <authorList>
            <person name="Putnam N."/>
            <person name="Detter J.C."/>
            <person name="Richardson P.M."/>
            <person name="Rokhsar D."/>
        </authorList>
    </citation>
    <scope>NUCLEOTIDE SEQUENCE</scope>
</reference>
<dbReference type="SUPFAM" id="SSF159245">
    <property type="entry name" value="AttH-like"/>
    <property type="match status" value="1"/>
</dbReference>
<dbReference type="AlphaFoldDB" id="Q64C98"/>
<protein>
    <submittedName>
        <fullName evidence="1">Uncharacterized protein</fullName>
    </submittedName>
</protein>
<proteinExistence type="predicted"/>